<dbReference type="Pfam" id="PF13416">
    <property type="entry name" value="SBP_bac_8"/>
    <property type="match status" value="1"/>
</dbReference>
<dbReference type="RefSeq" id="WP_313838591.1">
    <property type="nucleotide sequence ID" value="NZ_JASTZZ010000001.1"/>
</dbReference>
<name>A0ABU3KFJ2_9BIFI</name>
<dbReference type="SUPFAM" id="SSF53850">
    <property type="entry name" value="Periplasmic binding protein-like II"/>
    <property type="match status" value="1"/>
</dbReference>
<accession>A0ABU3KFJ2</accession>
<gene>
    <name evidence="2" type="ORF">QRX41_03030</name>
</gene>
<evidence type="ECO:0000313" key="3">
    <source>
        <dbReference type="Proteomes" id="UP001529481"/>
    </source>
</evidence>
<protein>
    <submittedName>
        <fullName evidence="2">Extracellular solute-binding protein</fullName>
    </submittedName>
</protein>
<dbReference type="Proteomes" id="UP001529481">
    <property type="component" value="Unassembled WGS sequence"/>
</dbReference>
<organism evidence="2 3">
    <name type="scientific">Bifidobacterium kimbladii</name>
    <dbReference type="NCBI Taxonomy" id="1293826"/>
    <lineage>
        <taxon>Bacteria</taxon>
        <taxon>Bacillati</taxon>
        <taxon>Actinomycetota</taxon>
        <taxon>Actinomycetes</taxon>
        <taxon>Bifidobacteriales</taxon>
        <taxon>Bifidobacteriaceae</taxon>
        <taxon>Bifidobacterium</taxon>
    </lineage>
</organism>
<dbReference type="PANTHER" id="PTHR43649:SF30">
    <property type="entry name" value="ABC TRANSPORTER SUBSTRATE-BINDING PROTEIN"/>
    <property type="match status" value="1"/>
</dbReference>
<comment type="caution">
    <text evidence="2">The sequence shown here is derived from an EMBL/GenBank/DDBJ whole genome shotgun (WGS) entry which is preliminary data.</text>
</comment>
<reference evidence="3" key="2">
    <citation type="submission" date="2023-07" db="EMBL/GenBank/DDBJ databases">
        <title>Bifidobacterium spp. in honeybee.</title>
        <authorList>
            <person name="Olofsson T."/>
        </authorList>
    </citation>
    <scope>NUCLEOTIDE SEQUENCE [LARGE SCALE GENOMIC DNA]</scope>
    <source>
        <strain evidence="3">H1HS16N</strain>
    </source>
</reference>
<dbReference type="InterPro" id="IPR006059">
    <property type="entry name" value="SBP"/>
</dbReference>
<proteinExistence type="predicted"/>
<dbReference type="InterPro" id="IPR050490">
    <property type="entry name" value="Bact_solute-bd_prot1"/>
</dbReference>
<dbReference type="PROSITE" id="PS51257">
    <property type="entry name" value="PROKAR_LIPOPROTEIN"/>
    <property type="match status" value="1"/>
</dbReference>
<sequence>MVAKQTKALATLVSLVLACGGLSACGGGGGGGSDAHDKELVFLDGYPERKDDSPWGKAVQGCAPEGYTIKRQLQDETMNPLTIAVKENNAPDIAMIDNPSMPTAVDSGMVVDMKEAGVDTSGFDKNIAAPGIIDGKTYGVSYGVNTLGLYYKPDILQKAGVDPAGIKDWDSLNAAIQKVVQAGFKGISFSGIATEEGVFQYLPWFWGAGGDLENPDSQAAQDARDLLSGWVKNGWAPKSSTTNNQSAAWDVFMSGEYGFAENGSWQAESASKKGYGVLSIPAKNGGPAKVPAGGEFLVLPFHKKGDETKQKAAAQFLNCLTGRDLLKASESTGYLASKKAVREQQLKDQAYLQSWDQPAATAQGRTTRLGLKYENVSSDLSKKLQAALNK</sequence>
<dbReference type="PANTHER" id="PTHR43649">
    <property type="entry name" value="ARABINOSE-BINDING PROTEIN-RELATED"/>
    <property type="match status" value="1"/>
</dbReference>
<evidence type="ECO:0000256" key="1">
    <source>
        <dbReference type="SAM" id="SignalP"/>
    </source>
</evidence>
<evidence type="ECO:0000313" key="2">
    <source>
        <dbReference type="EMBL" id="MDT7509100.1"/>
    </source>
</evidence>
<dbReference type="EMBL" id="JASTZZ010000001">
    <property type="protein sequence ID" value="MDT7509100.1"/>
    <property type="molecule type" value="Genomic_DNA"/>
</dbReference>
<feature type="signal peptide" evidence="1">
    <location>
        <begin position="1"/>
        <end position="24"/>
    </location>
</feature>
<reference evidence="2 3" key="1">
    <citation type="submission" date="2023-06" db="EMBL/GenBank/DDBJ databases">
        <authorList>
            <person name="Pascarelli S."/>
        </authorList>
    </citation>
    <scope>NUCLEOTIDE SEQUENCE [LARGE SCALE GENOMIC DNA]</scope>
    <source>
        <strain evidence="2 3">H1HS16N</strain>
    </source>
</reference>
<dbReference type="Gene3D" id="3.40.190.10">
    <property type="entry name" value="Periplasmic binding protein-like II"/>
    <property type="match status" value="2"/>
</dbReference>
<keyword evidence="1" id="KW-0732">Signal</keyword>
<feature type="chain" id="PRO_5045056791" evidence="1">
    <location>
        <begin position="25"/>
        <end position="390"/>
    </location>
</feature>
<keyword evidence="3" id="KW-1185">Reference proteome</keyword>